<gene>
    <name evidence="4" type="ORF">OG563_13875</name>
</gene>
<dbReference type="RefSeq" id="WP_327093979.1">
    <property type="nucleotide sequence ID" value="NZ_CP109149.1"/>
</dbReference>
<keyword evidence="2" id="KW-0732">Signal</keyword>
<dbReference type="Proteomes" id="UP001432062">
    <property type="component" value="Chromosome"/>
</dbReference>
<reference evidence="4" key="1">
    <citation type="submission" date="2022-10" db="EMBL/GenBank/DDBJ databases">
        <title>The complete genomes of actinobacterial strains from the NBC collection.</title>
        <authorList>
            <person name="Joergensen T.S."/>
            <person name="Alvarez Arevalo M."/>
            <person name="Sterndorff E.B."/>
            <person name="Faurdal D."/>
            <person name="Vuksanovic O."/>
            <person name="Mourched A.-S."/>
            <person name="Charusanti P."/>
            <person name="Shaw S."/>
            <person name="Blin K."/>
            <person name="Weber T."/>
        </authorList>
    </citation>
    <scope>NUCLEOTIDE SEQUENCE</scope>
    <source>
        <strain evidence="4">NBC_01482</strain>
    </source>
</reference>
<feature type="signal peptide" evidence="2">
    <location>
        <begin position="1"/>
        <end position="26"/>
    </location>
</feature>
<evidence type="ECO:0000256" key="1">
    <source>
        <dbReference type="SAM" id="Phobius"/>
    </source>
</evidence>
<accession>A0ABZ1Z5D8</accession>
<evidence type="ECO:0000259" key="3">
    <source>
        <dbReference type="Pfam" id="PF26059"/>
    </source>
</evidence>
<feature type="domain" description="DUF8020" evidence="3">
    <location>
        <begin position="51"/>
        <end position="123"/>
    </location>
</feature>
<keyword evidence="1" id="KW-0472">Membrane</keyword>
<dbReference type="Pfam" id="PF26059">
    <property type="entry name" value="DUF8020"/>
    <property type="match status" value="1"/>
</dbReference>
<keyword evidence="1" id="KW-0812">Transmembrane</keyword>
<feature type="transmembrane region" description="Helical" evidence="1">
    <location>
        <begin position="150"/>
        <end position="173"/>
    </location>
</feature>
<evidence type="ECO:0000313" key="5">
    <source>
        <dbReference type="Proteomes" id="UP001432062"/>
    </source>
</evidence>
<keyword evidence="5" id="KW-1185">Reference proteome</keyword>
<proteinExistence type="predicted"/>
<keyword evidence="1" id="KW-1133">Transmembrane helix</keyword>
<protein>
    <recommendedName>
        <fullName evidence="3">DUF8020 domain-containing protein</fullName>
    </recommendedName>
</protein>
<dbReference type="InterPro" id="IPR058333">
    <property type="entry name" value="DUF8020"/>
</dbReference>
<dbReference type="EMBL" id="CP109441">
    <property type="protein sequence ID" value="WUV49189.1"/>
    <property type="molecule type" value="Genomic_DNA"/>
</dbReference>
<name>A0ABZ1Z5D8_9NOCA</name>
<sequence>MRISRITATALLALAATTIGTGVVHAEPAPPAPNSTADVPLDLQGVFQHIGYHVAAAQNRHAVVTTISEGRWDLVRDNKVISLTDPSGQVVAALPTAVKIAGHRIDLVPTIDEAGTRLSLTPISTTDDPVREVSTEERFFDQVEKSMPQVLTGAAIGAAIGFVLGFPLGLFVFDFITVPVMTVVGGTIGAFAGLSAGGGEPAVQAAMDYFDLNP</sequence>
<evidence type="ECO:0000256" key="2">
    <source>
        <dbReference type="SAM" id="SignalP"/>
    </source>
</evidence>
<organism evidence="4 5">
    <name type="scientific">Nocardia vinacea</name>
    <dbReference type="NCBI Taxonomy" id="96468"/>
    <lineage>
        <taxon>Bacteria</taxon>
        <taxon>Bacillati</taxon>
        <taxon>Actinomycetota</taxon>
        <taxon>Actinomycetes</taxon>
        <taxon>Mycobacteriales</taxon>
        <taxon>Nocardiaceae</taxon>
        <taxon>Nocardia</taxon>
    </lineage>
</organism>
<evidence type="ECO:0000313" key="4">
    <source>
        <dbReference type="EMBL" id="WUV49189.1"/>
    </source>
</evidence>
<feature type="chain" id="PRO_5046606473" description="DUF8020 domain-containing protein" evidence="2">
    <location>
        <begin position="27"/>
        <end position="214"/>
    </location>
</feature>